<evidence type="ECO:0000313" key="1">
    <source>
        <dbReference type="EMBL" id="GJJ07989.1"/>
    </source>
</evidence>
<name>A0AAV5A5G1_9AGAM</name>
<evidence type="ECO:0000313" key="2">
    <source>
        <dbReference type="Proteomes" id="UP001050691"/>
    </source>
</evidence>
<dbReference type="EMBL" id="BPWL01000002">
    <property type="protein sequence ID" value="GJJ07989.1"/>
    <property type="molecule type" value="Genomic_DNA"/>
</dbReference>
<dbReference type="AlphaFoldDB" id="A0AAV5A5G1"/>
<protein>
    <submittedName>
        <fullName evidence="1">Uncharacterized protein</fullName>
    </submittedName>
</protein>
<reference evidence="1" key="1">
    <citation type="submission" date="2021-10" db="EMBL/GenBank/DDBJ databases">
        <title>De novo Genome Assembly of Clathrus columnatus (Basidiomycota, Fungi) Using Illumina and Nanopore Sequence Data.</title>
        <authorList>
            <person name="Ogiso-Tanaka E."/>
            <person name="Itagaki H."/>
            <person name="Hosoya T."/>
            <person name="Hosaka K."/>
        </authorList>
    </citation>
    <scope>NUCLEOTIDE SEQUENCE</scope>
    <source>
        <strain evidence="1">MO-923</strain>
    </source>
</reference>
<proteinExistence type="predicted"/>
<dbReference type="Proteomes" id="UP001050691">
    <property type="component" value="Unassembled WGS sequence"/>
</dbReference>
<sequence>MTTEVKGVNFVPTQNYLIFDDFDLLSITYLFIRGPHFDIDGSSGVHVSGSIGTISHPVTWDLFDRNLDLRGNLPPSPSVPIQFDIYARSTETP</sequence>
<organism evidence="1 2">
    <name type="scientific">Clathrus columnatus</name>
    <dbReference type="NCBI Taxonomy" id="1419009"/>
    <lineage>
        <taxon>Eukaryota</taxon>
        <taxon>Fungi</taxon>
        <taxon>Dikarya</taxon>
        <taxon>Basidiomycota</taxon>
        <taxon>Agaricomycotina</taxon>
        <taxon>Agaricomycetes</taxon>
        <taxon>Phallomycetidae</taxon>
        <taxon>Phallales</taxon>
        <taxon>Clathraceae</taxon>
        <taxon>Clathrus</taxon>
    </lineage>
</organism>
<gene>
    <name evidence="1" type="ORF">Clacol_002196</name>
</gene>
<comment type="caution">
    <text evidence="1">The sequence shown here is derived from an EMBL/GenBank/DDBJ whole genome shotgun (WGS) entry which is preliminary data.</text>
</comment>
<accession>A0AAV5A5G1</accession>
<keyword evidence="2" id="KW-1185">Reference proteome</keyword>